<gene>
    <name evidence="2" type="ORF">BDD16_001982</name>
</gene>
<feature type="region of interest" description="Disordered" evidence="1">
    <location>
        <begin position="176"/>
        <end position="195"/>
    </location>
</feature>
<dbReference type="Proteomes" id="UP000518288">
    <property type="component" value="Unassembled WGS sequence"/>
</dbReference>
<keyword evidence="3" id="KW-1185">Reference proteome</keyword>
<dbReference type="AlphaFoldDB" id="A0A7Y9U713"/>
<dbReference type="EMBL" id="JACCFH010000001">
    <property type="protein sequence ID" value="NYG32996.1"/>
    <property type="molecule type" value="Genomic_DNA"/>
</dbReference>
<proteinExistence type="predicted"/>
<evidence type="ECO:0000256" key="1">
    <source>
        <dbReference type="SAM" id="MobiDB-lite"/>
    </source>
</evidence>
<comment type="caution">
    <text evidence="2">The sequence shown here is derived from an EMBL/GenBank/DDBJ whole genome shotgun (WGS) entry which is preliminary data.</text>
</comment>
<dbReference type="RefSeq" id="WP_179633814.1">
    <property type="nucleotide sequence ID" value="NZ_JACCFH010000001.1"/>
</dbReference>
<organism evidence="2 3">
    <name type="scientific">Sphaerotilus montanus</name>
    <dbReference type="NCBI Taxonomy" id="522889"/>
    <lineage>
        <taxon>Bacteria</taxon>
        <taxon>Pseudomonadati</taxon>
        <taxon>Pseudomonadota</taxon>
        <taxon>Betaproteobacteria</taxon>
        <taxon>Burkholderiales</taxon>
        <taxon>Sphaerotilaceae</taxon>
        <taxon>Sphaerotilus</taxon>
    </lineage>
</organism>
<evidence type="ECO:0000313" key="3">
    <source>
        <dbReference type="Proteomes" id="UP000518288"/>
    </source>
</evidence>
<evidence type="ECO:0000313" key="2">
    <source>
        <dbReference type="EMBL" id="NYG32996.1"/>
    </source>
</evidence>
<reference evidence="2 3" key="1">
    <citation type="submission" date="2020-07" db="EMBL/GenBank/DDBJ databases">
        <title>Genomic Encyclopedia of Archaeal and Bacterial Type Strains, Phase II (KMG-II): from individual species to whole genera.</title>
        <authorList>
            <person name="Goeker M."/>
        </authorList>
    </citation>
    <scope>NUCLEOTIDE SEQUENCE [LARGE SCALE GENOMIC DNA]</scope>
    <source>
        <strain evidence="2 3">DSM 21226</strain>
    </source>
</reference>
<protein>
    <submittedName>
        <fullName evidence="2">Uncharacterized protein</fullName>
    </submittedName>
</protein>
<sequence>MISREHTETDRSEAGTELRSEGWPQRMERARQERNHREMARLLLDGADTAMADAGDDESLERAQWLLTRTQRSLDACGPHPDCLQLLCELMERQWQLAQHWQQLGHPGQRHAAREQVRDLAFEVARRGERTEDLGLRVSVILRAAEALEALGDQSDAHALRARAFHRLGAASLRETSSRLPEAASSPCRAATSYQ</sequence>
<name>A0A7Y9U713_9BURK</name>
<feature type="region of interest" description="Disordered" evidence="1">
    <location>
        <begin position="1"/>
        <end position="34"/>
    </location>
</feature>
<accession>A0A7Y9U713</accession>